<keyword evidence="3" id="KW-1185">Reference proteome</keyword>
<sequence length="111" mass="12184">LQRHEMLLRTGMKIKRSNFEFVASQFASVSPEVVKNVSERAASGETISPKNAEERKVLELLKQVNGIAASVPGSSAARVAMRNEIRGLMIEKGLPSFYITINPADVFNPIV</sequence>
<proteinExistence type="predicted"/>
<feature type="domain" description="Helitron helicase-like" evidence="1">
    <location>
        <begin position="13"/>
        <end position="110"/>
    </location>
</feature>
<feature type="non-terminal residue" evidence="2">
    <location>
        <position position="111"/>
    </location>
</feature>
<dbReference type="EMBL" id="JARIHO010000004">
    <property type="protein sequence ID" value="KAJ7363076.1"/>
    <property type="molecule type" value="Genomic_DNA"/>
</dbReference>
<evidence type="ECO:0000259" key="1">
    <source>
        <dbReference type="Pfam" id="PF14214"/>
    </source>
</evidence>
<protein>
    <recommendedName>
        <fullName evidence="1">Helitron helicase-like domain-containing protein</fullName>
    </recommendedName>
</protein>
<comment type="caution">
    <text evidence="2">The sequence shown here is derived from an EMBL/GenBank/DDBJ whole genome shotgun (WGS) entry which is preliminary data.</text>
</comment>
<dbReference type="Proteomes" id="UP001218218">
    <property type="component" value="Unassembled WGS sequence"/>
</dbReference>
<feature type="non-terminal residue" evidence="2">
    <location>
        <position position="1"/>
    </location>
</feature>
<accession>A0AAD7AMK5</accession>
<organism evidence="2 3">
    <name type="scientific">Mycena albidolilacea</name>
    <dbReference type="NCBI Taxonomy" id="1033008"/>
    <lineage>
        <taxon>Eukaryota</taxon>
        <taxon>Fungi</taxon>
        <taxon>Dikarya</taxon>
        <taxon>Basidiomycota</taxon>
        <taxon>Agaricomycotina</taxon>
        <taxon>Agaricomycetes</taxon>
        <taxon>Agaricomycetidae</taxon>
        <taxon>Agaricales</taxon>
        <taxon>Marasmiineae</taxon>
        <taxon>Mycenaceae</taxon>
        <taxon>Mycena</taxon>
    </lineage>
</organism>
<reference evidence="2" key="1">
    <citation type="submission" date="2023-03" db="EMBL/GenBank/DDBJ databases">
        <title>Massive genome expansion in bonnet fungi (Mycena s.s.) driven by repeated elements and novel gene families across ecological guilds.</title>
        <authorList>
            <consortium name="Lawrence Berkeley National Laboratory"/>
            <person name="Harder C.B."/>
            <person name="Miyauchi S."/>
            <person name="Viragh M."/>
            <person name="Kuo A."/>
            <person name="Thoen E."/>
            <person name="Andreopoulos B."/>
            <person name="Lu D."/>
            <person name="Skrede I."/>
            <person name="Drula E."/>
            <person name="Henrissat B."/>
            <person name="Morin E."/>
            <person name="Kohler A."/>
            <person name="Barry K."/>
            <person name="LaButti K."/>
            <person name="Morin E."/>
            <person name="Salamov A."/>
            <person name="Lipzen A."/>
            <person name="Mereny Z."/>
            <person name="Hegedus B."/>
            <person name="Baldrian P."/>
            <person name="Stursova M."/>
            <person name="Weitz H."/>
            <person name="Taylor A."/>
            <person name="Grigoriev I.V."/>
            <person name="Nagy L.G."/>
            <person name="Martin F."/>
            <person name="Kauserud H."/>
        </authorList>
    </citation>
    <scope>NUCLEOTIDE SEQUENCE</scope>
    <source>
        <strain evidence="2">CBHHK002</strain>
    </source>
</reference>
<evidence type="ECO:0000313" key="3">
    <source>
        <dbReference type="Proteomes" id="UP001218218"/>
    </source>
</evidence>
<evidence type="ECO:0000313" key="2">
    <source>
        <dbReference type="EMBL" id="KAJ7363076.1"/>
    </source>
</evidence>
<dbReference type="Pfam" id="PF14214">
    <property type="entry name" value="Helitron_like_N"/>
    <property type="match status" value="1"/>
</dbReference>
<dbReference type="AlphaFoldDB" id="A0AAD7AMK5"/>
<gene>
    <name evidence="2" type="ORF">DFH08DRAFT_614730</name>
</gene>
<name>A0AAD7AMK5_9AGAR</name>
<dbReference type="InterPro" id="IPR025476">
    <property type="entry name" value="Helitron_helicase-like"/>
</dbReference>